<comment type="caution">
    <text evidence="12">The sequence shown here is derived from an EMBL/GenBank/DDBJ whole genome shotgun (WGS) entry which is preliminary data.</text>
</comment>
<reference evidence="12 13" key="1">
    <citation type="journal article" date="2017" name="Front. Microbiol.">
        <title>Genome Sequence of Desulfurella amilsii Strain TR1 and Comparative Genomics of Desulfurellaceae Family.</title>
        <authorList>
            <person name="Florentino A.P."/>
            <person name="Stams A.J."/>
            <person name="Sanchez-Andrea I."/>
        </authorList>
    </citation>
    <scope>NUCLEOTIDE SEQUENCE [LARGE SCALE GENOMIC DNA]</scope>
    <source>
        <strain evidence="12 13">TR1</strain>
    </source>
</reference>
<dbReference type="AlphaFoldDB" id="A0A1X4XW02"/>
<protein>
    <recommendedName>
        <fullName evidence="3 11">Chorismate synthase</fullName>
        <shortName evidence="11">CS</shortName>
        <ecNumber evidence="3 11">4.2.3.5</ecNumber>
    </recommendedName>
    <alternativeName>
        <fullName evidence="11">5-enolpyruvylshikimate-3-phosphate phospholyase</fullName>
    </alternativeName>
</protein>
<comment type="function">
    <text evidence="11">Catalyzes the anti-1,4-elimination of the C-3 phosphate and the C-6 proR hydrogen from 5-enolpyruvylshikimate-3-phosphate (EPSP) to yield chorismate, which is the branch point compound that serves as the starting substrate for the three terminal pathways of aromatic amino acid biosynthesis. This reaction introduces a second double bond into the aromatic ring system.</text>
</comment>
<evidence type="ECO:0000256" key="7">
    <source>
        <dbReference type="ARBA" id="ARBA00022827"/>
    </source>
</evidence>
<evidence type="ECO:0000256" key="5">
    <source>
        <dbReference type="ARBA" id="ARBA00022630"/>
    </source>
</evidence>
<keyword evidence="5 11" id="KW-0285">Flavoprotein</keyword>
<comment type="cofactor">
    <cofactor evidence="11">
        <name>FMNH2</name>
        <dbReference type="ChEBI" id="CHEBI:57618"/>
    </cofactor>
    <text evidence="11">Reduced FMN (FMNH(2)).</text>
</comment>
<dbReference type="GO" id="GO:0009073">
    <property type="term" value="P:aromatic amino acid family biosynthetic process"/>
    <property type="evidence" value="ECO:0007669"/>
    <property type="project" value="UniProtKB-KW"/>
</dbReference>
<dbReference type="InterPro" id="IPR035904">
    <property type="entry name" value="Chorismate_synth_AroC_sf"/>
</dbReference>
<dbReference type="RefSeq" id="WP_086033946.1">
    <property type="nucleotide sequence ID" value="NZ_MDSU01000018.1"/>
</dbReference>
<evidence type="ECO:0000256" key="3">
    <source>
        <dbReference type="ARBA" id="ARBA00013036"/>
    </source>
</evidence>
<dbReference type="NCBIfam" id="NF003793">
    <property type="entry name" value="PRK05382.1"/>
    <property type="match status" value="1"/>
</dbReference>
<name>A0A1X4XW02_9BACT</name>
<evidence type="ECO:0000256" key="6">
    <source>
        <dbReference type="ARBA" id="ARBA00022643"/>
    </source>
</evidence>
<dbReference type="PANTHER" id="PTHR21085:SF0">
    <property type="entry name" value="CHORISMATE SYNTHASE"/>
    <property type="match status" value="1"/>
</dbReference>
<comment type="subunit">
    <text evidence="11">Homotetramer.</text>
</comment>
<dbReference type="PIRSF" id="PIRSF001456">
    <property type="entry name" value="Chorismate_synth"/>
    <property type="match status" value="1"/>
</dbReference>
<dbReference type="InterPro" id="IPR020541">
    <property type="entry name" value="Chorismate_synthase_CS"/>
</dbReference>
<dbReference type="SUPFAM" id="SSF103263">
    <property type="entry name" value="Chorismate synthase, AroC"/>
    <property type="match status" value="1"/>
</dbReference>
<dbReference type="GO" id="GO:0004107">
    <property type="term" value="F:chorismate synthase activity"/>
    <property type="evidence" value="ECO:0007669"/>
    <property type="project" value="UniProtKB-UniRule"/>
</dbReference>
<keyword evidence="8 11" id="KW-0521">NADP</keyword>
<dbReference type="GO" id="GO:0009423">
    <property type="term" value="P:chorismate biosynthetic process"/>
    <property type="evidence" value="ECO:0007669"/>
    <property type="project" value="UniProtKB-UniRule"/>
</dbReference>
<gene>
    <name evidence="11" type="primary">aroC</name>
    <name evidence="12" type="ORF">DESAMIL20_1264</name>
</gene>
<dbReference type="HAMAP" id="MF_00300">
    <property type="entry name" value="Chorismate_synth"/>
    <property type="match status" value="1"/>
</dbReference>
<evidence type="ECO:0000256" key="9">
    <source>
        <dbReference type="ARBA" id="ARBA00023141"/>
    </source>
</evidence>
<comment type="catalytic activity">
    <reaction evidence="11">
        <text>5-O-(1-carboxyvinyl)-3-phosphoshikimate = chorismate + phosphate</text>
        <dbReference type="Rhea" id="RHEA:21020"/>
        <dbReference type="ChEBI" id="CHEBI:29748"/>
        <dbReference type="ChEBI" id="CHEBI:43474"/>
        <dbReference type="ChEBI" id="CHEBI:57701"/>
        <dbReference type="EC" id="4.2.3.5"/>
    </reaction>
</comment>
<dbReference type="Pfam" id="PF01264">
    <property type="entry name" value="Chorismate_synt"/>
    <property type="match status" value="1"/>
</dbReference>
<feature type="binding site" evidence="11">
    <location>
        <position position="46"/>
    </location>
    <ligand>
        <name>NADP(+)</name>
        <dbReference type="ChEBI" id="CHEBI:58349"/>
    </ligand>
</feature>
<dbReference type="NCBIfam" id="TIGR00033">
    <property type="entry name" value="aroC"/>
    <property type="match status" value="1"/>
</dbReference>
<evidence type="ECO:0000313" key="12">
    <source>
        <dbReference type="EMBL" id="OSS41711.1"/>
    </source>
</evidence>
<sequence length="384" mass="42517">MISYLDAGESHGNSLCAIIDGIPAGLEIDESFINHLLCLRQSGYGRGGRQKIEKDKIEILSGVRFGKTIGSPITLKIKNNDYENWQDIMAPFATYTNRKQITKPRPGHVDLAGYLKYNRNDLRDCLERSSARQTAIRVAVGAICELCLKEAGVEFYNFVSAIGKVKANVNYANLDEIKNSANNELFCPDKNALYEMKKTIDKAIENSDSLGGVAEVLISGAVAGIGSYKWDKKLDARLALATMSVQAIKAVSIGDGIENAFKYSSEVQDEIYYDFNSKEYRRYTNRLGGIEGGISNGENIVIKAFMKPIPTTRKGLRSIDVKTKETSVSVYERSDVCATSAASVVVRAAVAYEILNAYLEKFGGDCMSEFKRNVENYKEYLKTK</sequence>
<dbReference type="PROSITE" id="PS00788">
    <property type="entry name" value="CHORISMATE_SYNTHASE_2"/>
    <property type="match status" value="1"/>
</dbReference>
<feature type="binding site" evidence="11">
    <location>
        <position position="40"/>
    </location>
    <ligand>
        <name>NADP(+)</name>
        <dbReference type="ChEBI" id="CHEBI:58349"/>
    </ligand>
</feature>
<feature type="binding site" evidence="11">
    <location>
        <position position="333"/>
    </location>
    <ligand>
        <name>FMN</name>
        <dbReference type="ChEBI" id="CHEBI:58210"/>
    </ligand>
</feature>
<proteinExistence type="inferred from homology"/>
<dbReference type="GO" id="GO:0008652">
    <property type="term" value="P:amino acid biosynthetic process"/>
    <property type="evidence" value="ECO:0007669"/>
    <property type="project" value="UniProtKB-KW"/>
</dbReference>
<feature type="binding site" evidence="11">
    <location>
        <position position="292"/>
    </location>
    <ligand>
        <name>FMN</name>
        <dbReference type="ChEBI" id="CHEBI:58210"/>
    </ligand>
</feature>
<dbReference type="Proteomes" id="UP000194141">
    <property type="component" value="Unassembled WGS sequence"/>
</dbReference>
<feature type="binding site" evidence="11">
    <location>
        <begin position="307"/>
        <end position="311"/>
    </location>
    <ligand>
        <name>FMN</name>
        <dbReference type="ChEBI" id="CHEBI:58210"/>
    </ligand>
</feature>
<dbReference type="STRING" id="1562698.DESAMIL20_1264"/>
<keyword evidence="13" id="KW-1185">Reference proteome</keyword>
<keyword evidence="7 11" id="KW-0274">FAD</keyword>
<dbReference type="GO" id="GO:0005829">
    <property type="term" value="C:cytosol"/>
    <property type="evidence" value="ECO:0007669"/>
    <property type="project" value="TreeGrafter"/>
</dbReference>
<dbReference type="EC" id="4.2.3.5" evidence="3 11"/>
<comment type="pathway">
    <text evidence="1 11">Metabolic intermediate biosynthesis; chorismate biosynthesis; chorismate from D-erythrose 4-phosphate and phosphoenolpyruvate: step 7/7.</text>
</comment>
<dbReference type="FunFam" id="3.60.150.10:FF:000002">
    <property type="entry name" value="Chorismate synthase"/>
    <property type="match status" value="1"/>
</dbReference>
<accession>A0A1X4XW02</accession>
<evidence type="ECO:0000256" key="2">
    <source>
        <dbReference type="ARBA" id="ARBA00008014"/>
    </source>
</evidence>
<keyword evidence="10 11" id="KW-0456">Lyase</keyword>
<evidence type="ECO:0000256" key="1">
    <source>
        <dbReference type="ARBA" id="ARBA00005044"/>
    </source>
</evidence>
<organism evidence="12 13">
    <name type="scientific">Desulfurella amilsii</name>
    <dbReference type="NCBI Taxonomy" id="1562698"/>
    <lineage>
        <taxon>Bacteria</taxon>
        <taxon>Pseudomonadati</taxon>
        <taxon>Campylobacterota</taxon>
        <taxon>Desulfurellia</taxon>
        <taxon>Desulfurellales</taxon>
        <taxon>Desulfurellaceae</taxon>
        <taxon>Desulfurella</taxon>
    </lineage>
</organism>
<dbReference type="InterPro" id="IPR000453">
    <property type="entry name" value="Chorismate_synth"/>
</dbReference>
<dbReference type="UniPathway" id="UPA00053">
    <property type="reaction ID" value="UER00090"/>
</dbReference>
<evidence type="ECO:0000256" key="11">
    <source>
        <dbReference type="HAMAP-Rule" id="MF_00300"/>
    </source>
</evidence>
<dbReference type="EMBL" id="MDSU01000018">
    <property type="protein sequence ID" value="OSS41711.1"/>
    <property type="molecule type" value="Genomic_DNA"/>
</dbReference>
<dbReference type="PANTHER" id="PTHR21085">
    <property type="entry name" value="CHORISMATE SYNTHASE"/>
    <property type="match status" value="1"/>
</dbReference>
<keyword evidence="4 11" id="KW-0028">Amino-acid biosynthesis</keyword>
<keyword evidence="6 11" id="KW-0288">FMN</keyword>
<keyword evidence="9 11" id="KW-0057">Aromatic amino acid biosynthesis</keyword>
<feature type="binding site" evidence="11">
    <location>
        <begin position="128"/>
        <end position="130"/>
    </location>
    <ligand>
        <name>FMN</name>
        <dbReference type="ChEBI" id="CHEBI:58210"/>
    </ligand>
</feature>
<evidence type="ECO:0000313" key="13">
    <source>
        <dbReference type="Proteomes" id="UP000194141"/>
    </source>
</evidence>
<comment type="similarity">
    <text evidence="2 11">Belongs to the chorismate synthase family.</text>
</comment>
<evidence type="ECO:0000256" key="8">
    <source>
        <dbReference type="ARBA" id="ARBA00022857"/>
    </source>
</evidence>
<evidence type="ECO:0000256" key="4">
    <source>
        <dbReference type="ARBA" id="ARBA00022605"/>
    </source>
</evidence>
<evidence type="ECO:0000256" key="10">
    <source>
        <dbReference type="ARBA" id="ARBA00023239"/>
    </source>
</evidence>
<dbReference type="OrthoDB" id="9771806at2"/>
<dbReference type="GO" id="GO:0010181">
    <property type="term" value="F:FMN binding"/>
    <property type="evidence" value="ECO:0007669"/>
    <property type="project" value="TreeGrafter"/>
</dbReference>
<feature type="binding site" evidence="11">
    <location>
        <begin position="246"/>
        <end position="247"/>
    </location>
    <ligand>
        <name>FMN</name>
        <dbReference type="ChEBI" id="CHEBI:58210"/>
    </ligand>
</feature>
<dbReference type="Gene3D" id="3.60.150.10">
    <property type="entry name" value="Chorismate synthase AroC"/>
    <property type="match status" value="1"/>
</dbReference>